<dbReference type="OrthoDB" id="9758917at2"/>
<dbReference type="GO" id="GO:0004252">
    <property type="term" value="F:serine-type endopeptidase activity"/>
    <property type="evidence" value="ECO:0007669"/>
    <property type="project" value="InterPro"/>
</dbReference>
<dbReference type="MEROPS" id="S01.454"/>
<dbReference type="Pfam" id="PF17820">
    <property type="entry name" value="PDZ_6"/>
    <property type="match status" value="1"/>
</dbReference>
<protein>
    <recommendedName>
        <fullName evidence="4">PDZ domain-containing protein</fullName>
    </recommendedName>
</protein>
<dbReference type="Pfam" id="PF13365">
    <property type="entry name" value="Trypsin_2"/>
    <property type="match status" value="1"/>
</dbReference>
<keyword evidence="6" id="KW-1185">Reference proteome</keyword>
<dbReference type="SUPFAM" id="SSF50494">
    <property type="entry name" value="Trypsin-like serine proteases"/>
    <property type="match status" value="1"/>
</dbReference>
<dbReference type="PANTHER" id="PTHR22939:SF129">
    <property type="entry name" value="SERINE PROTEASE HTRA2, MITOCHONDRIAL"/>
    <property type="match status" value="1"/>
</dbReference>
<dbReference type="Gene3D" id="2.30.42.10">
    <property type="match status" value="1"/>
</dbReference>
<evidence type="ECO:0000256" key="2">
    <source>
        <dbReference type="ARBA" id="ARBA00022670"/>
    </source>
</evidence>
<organism evidence="5 6">
    <name type="scientific">Treponema maltophilum ATCC 51939</name>
    <dbReference type="NCBI Taxonomy" id="1125699"/>
    <lineage>
        <taxon>Bacteria</taxon>
        <taxon>Pseudomonadati</taxon>
        <taxon>Spirochaetota</taxon>
        <taxon>Spirochaetia</taxon>
        <taxon>Spirochaetales</taxon>
        <taxon>Treponemataceae</taxon>
        <taxon>Treponema</taxon>
    </lineage>
</organism>
<dbReference type="EMBL" id="ATFF01000006">
    <property type="protein sequence ID" value="EPF31040.1"/>
    <property type="molecule type" value="Genomic_DNA"/>
</dbReference>
<dbReference type="Gene3D" id="2.40.10.120">
    <property type="match status" value="1"/>
</dbReference>
<dbReference type="Proteomes" id="UP000014541">
    <property type="component" value="Unassembled WGS sequence"/>
</dbReference>
<dbReference type="InterPro" id="IPR001478">
    <property type="entry name" value="PDZ"/>
</dbReference>
<comment type="caution">
    <text evidence="5">The sequence shown here is derived from an EMBL/GenBank/DDBJ whole genome shotgun (WGS) entry which is preliminary data.</text>
</comment>
<dbReference type="SMART" id="SM00228">
    <property type="entry name" value="PDZ"/>
    <property type="match status" value="1"/>
</dbReference>
<feature type="domain" description="PDZ" evidence="4">
    <location>
        <begin position="391"/>
        <end position="469"/>
    </location>
</feature>
<keyword evidence="3" id="KW-0378">Hydrolase</keyword>
<comment type="similarity">
    <text evidence="1">Belongs to the peptidase S1C family.</text>
</comment>
<dbReference type="PATRIC" id="fig|1125699.3.peg.1382"/>
<evidence type="ECO:0000256" key="3">
    <source>
        <dbReference type="ARBA" id="ARBA00022801"/>
    </source>
</evidence>
<evidence type="ECO:0000313" key="6">
    <source>
        <dbReference type="Proteomes" id="UP000014541"/>
    </source>
</evidence>
<keyword evidence="2" id="KW-0645">Protease</keyword>
<evidence type="ECO:0000313" key="5">
    <source>
        <dbReference type="EMBL" id="EPF31040.1"/>
    </source>
</evidence>
<name>S3K0L9_TREMA</name>
<proteinExistence type="inferred from homology"/>
<evidence type="ECO:0000256" key="1">
    <source>
        <dbReference type="ARBA" id="ARBA00010541"/>
    </source>
</evidence>
<accession>S3K0L9</accession>
<dbReference type="SUPFAM" id="SSF50156">
    <property type="entry name" value="PDZ domain-like"/>
    <property type="match status" value="1"/>
</dbReference>
<reference evidence="5 6" key="1">
    <citation type="submission" date="2013-04" db="EMBL/GenBank/DDBJ databases">
        <title>The Genome Sequence of Treponema maltophilum ATCC 51939.</title>
        <authorList>
            <consortium name="The Broad Institute Genomics Platform"/>
            <person name="Earl A."/>
            <person name="Ward D."/>
            <person name="Feldgarden M."/>
            <person name="Gevers D."/>
            <person name="Leonetti C."/>
            <person name="Blanton J.M."/>
            <person name="Dewhirst F.E."/>
            <person name="Izard J."/>
            <person name="Walker B."/>
            <person name="Young S."/>
            <person name="Zeng Q."/>
            <person name="Gargeya S."/>
            <person name="Fitzgerald M."/>
            <person name="Haas B."/>
            <person name="Abouelleil A."/>
            <person name="Allen A.W."/>
            <person name="Alvarado L."/>
            <person name="Arachchi H.M."/>
            <person name="Berlin A.M."/>
            <person name="Chapman S.B."/>
            <person name="Gainer-Dewar J."/>
            <person name="Goldberg J."/>
            <person name="Griggs A."/>
            <person name="Gujja S."/>
            <person name="Hansen M."/>
            <person name="Howarth C."/>
            <person name="Imamovic A."/>
            <person name="Ireland A."/>
            <person name="Larimer J."/>
            <person name="McCowan C."/>
            <person name="Murphy C."/>
            <person name="Pearson M."/>
            <person name="Poon T.W."/>
            <person name="Priest M."/>
            <person name="Roberts A."/>
            <person name="Saif S."/>
            <person name="Shea T."/>
            <person name="Sisk P."/>
            <person name="Sykes S."/>
            <person name="Wortman J."/>
            <person name="Nusbaum C."/>
            <person name="Birren B."/>
        </authorList>
    </citation>
    <scope>NUCLEOTIDE SEQUENCE [LARGE SCALE GENOMIC DNA]</scope>
    <source>
        <strain evidence="5 6">ATCC 51939</strain>
    </source>
</reference>
<dbReference type="HOGENOM" id="CLU_026857_0_0_12"/>
<gene>
    <name evidence="5" type="ORF">HMPREF9194_01369</name>
</gene>
<dbReference type="AlphaFoldDB" id="S3K0L9"/>
<dbReference type="eggNOG" id="COG0265">
    <property type="taxonomic scope" value="Bacteria"/>
</dbReference>
<dbReference type="STRING" id="1125699.HMPREF9194_01369"/>
<evidence type="ECO:0000259" key="4">
    <source>
        <dbReference type="SMART" id="SM00228"/>
    </source>
</evidence>
<dbReference type="InterPro" id="IPR036034">
    <property type="entry name" value="PDZ_sf"/>
</dbReference>
<dbReference type="InterPro" id="IPR001940">
    <property type="entry name" value="Peptidase_S1C"/>
</dbReference>
<dbReference type="InterPro" id="IPR041489">
    <property type="entry name" value="PDZ_6"/>
</dbReference>
<dbReference type="GO" id="GO:0006508">
    <property type="term" value="P:proteolysis"/>
    <property type="evidence" value="ECO:0007669"/>
    <property type="project" value="UniProtKB-KW"/>
</dbReference>
<dbReference type="InterPro" id="IPR009003">
    <property type="entry name" value="Peptidase_S1_PA"/>
</dbReference>
<dbReference type="PANTHER" id="PTHR22939">
    <property type="entry name" value="SERINE PROTEASE FAMILY S1C HTRA-RELATED"/>
    <property type="match status" value="1"/>
</dbReference>
<sequence>MVNCCTNKIKNIKTHSARLPALCALLSVLLCVIPALFISCASSHKIAYVKPDFTDEQVFNKELERIRDKKKEKPVYALWRAALLIEECRTAPFLNRAETLFKECAAHTEEAFYDAFKNENWAQAARLGKSLQTVYAATSFPFENAGSFAADCAAAQDKFNGLARLSPREKVSEQKQREAEANTVRDFIQGCVTVWVDLGVKVQKGMGFASRVIGSGFFIDERGYIVTNHHVIADLVDPTYEGYGKLYIKLASDPDTRIPARVVGWDKTLDLALLKTEIKPPYVFTLGSSENLSIGERIYAIGSPAGLESTITSGIVSSFDRNLLSTVSVIQIDAAVNSGNSGGPLVNAEGEVQGVVFAGLLNYQGLNFAVPVEYLKTVLNRLYASGETKHAWIGAYGRTYKKNPSDTEGQGVQILYAAPGGSADYAGLCANDIVTAVNGKAVRSIEELQQYLIGCAPFSLARVSYRRPLLKKDGTARDSVAAADSTRYSDGNVLVYCDERPEYPGKYIYERESEYRMFYPLFGMELVPASVGNKRRFSVQSIIKGSSADESGFSVHDPVEILKTRLFEEDRALYAELYTKKRKSGYLEVGLALYAPLDSLYFF</sequence>
<dbReference type="PRINTS" id="PR00834">
    <property type="entry name" value="PROTEASES2C"/>
</dbReference>